<keyword evidence="3" id="KW-1185">Reference proteome</keyword>
<sequence length="185" mass="19618">MRAVGGAGEVNLQEAAVWIDGLFPGEVSIEQVGDFHVASFATDGQFMASTLDFHDVDTGLVADGQDIRVELFAVANDPWELKELVSGTASMLRDTNIVPQPGEVAPGVGKALGLTLSAPHALLVVPFPWGGDVPHFKDAGLTTLMLQILPLTNDELAYLQTYGLAELQKALVEQGIAVLDLRRGA</sequence>
<feature type="domain" description="Suppressor of fused-like" evidence="1">
    <location>
        <begin position="50"/>
        <end position="183"/>
    </location>
</feature>
<evidence type="ECO:0000313" key="2">
    <source>
        <dbReference type="EMBL" id="QMV86330.1"/>
    </source>
</evidence>
<dbReference type="InterPro" id="IPR020941">
    <property type="entry name" value="SUFU-like_domain"/>
</dbReference>
<evidence type="ECO:0000259" key="1">
    <source>
        <dbReference type="Pfam" id="PF05076"/>
    </source>
</evidence>
<name>A0A7G5FI89_9CORY</name>
<accession>A0A7G5FI89</accession>
<evidence type="ECO:0000313" key="3">
    <source>
        <dbReference type="Proteomes" id="UP000515570"/>
    </source>
</evidence>
<reference evidence="2 3" key="1">
    <citation type="submission" date="2020-07" db="EMBL/GenBank/DDBJ databases">
        <title>non toxigenic Corynebacterium sp. nov from a clinical source.</title>
        <authorList>
            <person name="Bernier A.-M."/>
            <person name="Bernard K."/>
        </authorList>
    </citation>
    <scope>NUCLEOTIDE SEQUENCE [LARGE SCALE GENOMIC DNA]</scope>
    <source>
        <strain evidence="3">NML 93-0612</strain>
    </source>
</reference>
<organism evidence="2 3">
    <name type="scientific">Corynebacterium hindlerae</name>
    <dbReference type="NCBI Taxonomy" id="699041"/>
    <lineage>
        <taxon>Bacteria</taxon>
        <taxon>Bacillati</taxon>
        <taxon>Actinomycetota</taxon>
        <taxon>Actinomycetes</taxon>
        <taxon>Mycobacteriales</taxon>
        <taxon>Corynebacteriaceae</taxon>
        <taxon>Corynebacterium</taxon>
    </lineage>
</organism>
<dbReference type="RefSeq" id="WP_182387139.1">
    <property type="nucleotide sequence ID" value="NZ_CP059833.1"/>
</dbReference>
<dbReference type="AlphaFoldDB" id="A0A7G5FI89"/>
<dbReference type="Proteomes" id="UP000515570">
    <property type="component" value="Chromosome"/>
</dbReference>
<dbReference type="Pfam" id="PF05076">
    <property type="entry name" value="SUFU"/>
    <property type="match status" value="1"/>
</dbReference>
<gene>
    <name evidence="2" type="ORF">HW450_06410</name>
</gene>
<proteinExistence type="predicted"/>
<protein>
    <submittedName>
        <fullName evidence="2">Suppressor of fused domain protein</fullName>
    </submittedName>
</protein>
<dbReference type="EMBL" id="CP059833">
    <property type="protein sequence ID" value="QMV86330.1"/>
    <property type="molecule type" value="Genomic_DNA"/>
</dbReference>